<dbReference type="GO" id="GO:0008299">
    <property type="term" value="P:isoprenoid biosynthetic process"/>
    <property type="evidence" value="ECO:0007669"/>
    <property type="project" value="UniProtKB-UniRule"/>
</dbReference>
<evidence type="ECO:0000256" key="11">
    <source>
        <dbReference type="HAMAP-Rule" id="MF_00354"/>
    </source>
</evidence>
<dbReference type="GO" id="GO:0070402">
    <property type="term" value="F:NADPH binding"/>
    <property type="evidence" value="ECO:0007669"/>
    <property type="project" value="UniProtKB-UniRule"/>
</dbReference>
<evidence type="ECO:0000256" key="7">
    <source>
        <dbReference type="ARBA" id="ARBA00022857"/>
    </source>
</evidence>
<dbReference type="GO" id="GO:0016491">
    <property type="term" value="F:oxidoreductase activity"/>
    <property type="evidence" value="ECO:0007669"/>
    <property type="project" value="InterPro"/>
</dbReference>
<keyword evidence="3 11" id="KW-0285">Flavoprotein</keyword>
<dbReference type="PANTHER" id="PTHR43665">
    <property type="entry name" value="ISOPENTENYL-DIPHOSPHATE DELTA-ISOMERASE"/>
    <property type="match status" value="1"/>
</dbReference>
<keyword evidence="7 11" id="KW-0521">NADP</keyword>
<comment type="subcellular location">
    <subcellularLocation>
        <location evidence="11">Cytoplasm</location>
    </subcellularLocation>
</comment>
<comment type="subunit">
    <text evidence="10 11">Homooctamer. Dimer of tetramers.</text>
</comment>
<keyword evidence="5 11" id="KW-0479">Metal-binding</keyword>
<dbReference type="GO" id="GO:0010181">
    <property type="term" value="F:FMN binding"/>
    <property type="evidence" value="ECO:0007669"/>
    <property type="project" value="UniProtKB-UniRule"/>
</dbReference>
<feature type="binding site" evidence="11">
    <location>
        <position position="161"/>
    </location>
    <ligand>
        <name>Mg(2+)</name>
        <dbReference type="ChEBI" id="CHEBI:18420"/>
    </ligand>
</feature>
<dbReference type="RefSeq" id="WP_094725918.1">
    <property type="nucleotide sequence ID" value="NZ_JBHLWS010000010.1"/>
</dbReference>
<keyword evidence="2 11" id="KW-0963">Cytoplasm</keyword>
<comment type="cofactor">
    <cofactor evidence="1 11">
        <name>FMN</name>
        <dbReference type="ChEBI" id="CHEBI:58210"/>
    </cofactor>
</comment>
<feature type="binding site" evidence="11">
    <location>
        <position position="160"/>
    </location>
    <ligand>
        <name>substrate</name>
    </ligand>
</feature>
<evidence type="ECO:0000256" key="1">
    <source>
        <dbReference type="ARBA" id="ARBA00001917"/>
    </source>
</evidence>
<dbReference type="EMBL" id="MWWT01000001">
    <property type="protein sequence ID" value="OZG54767.1"/>
    <property type="molecule type" value="Genomic_DNA"/>
</dbReference>
<evidence type="ECO:0000256" key="2">
    <source>
        <dbReference type="ARBA" id="ARBA00022490"/>
    </source>
</evidence>
<dbReference type="HAMAP" id="MF_00354">
    <property type="entry name" value="Idi_2"/>
    <property type="match status" value="1"/>
</dbReference>
<feature type="binding site" evidence="11">
    <location>
        <position position="130"/>
    </location>
    <ligand>
        <name>FMN</name>
        <dbReference type="ChEBI" id="CHEBI:58210"/>
    </ligand>
</feature>
<dbReference type="PIRSF" id="PIRSF003314">
    <property type="entry name" value="IPP_isomerase"/>
    <property type="match status" value="1"/>
</dbReference>
<comment type="function">
    <text evidence="11">Involved in the biosynthesis of isoprenoids. Catalyzes the 1,3-allylic rearrangement of the homoallylic substrate isopentenyl (IPP) to its allylic isomer, dimethylallyl diphosphate (DMAPP).</text>
</comment>
<comment type="caution">
    <text evidence="11">Lacks conserved residue(s) required for the propagation of feature annotation.</text>
</comment>
<evidence type="ECO:0000256" key="9">
    <source>
        <dbReference type="ARBA" id="ARBA00023235"/>
    </source>
</evidence>
<dbReference type="Gene3D" id="3.20.20.70">
    <property type="entry name" value="Aldolase class I"/>
    <property type="match status" value="1"/>
</dbReference>
<dbReference type="SUPFAM" id="SSF51395">
    <property type="entry name" value="FMN-linked oxidoreductases"/>
    <property type="match status" value="1"/>
</dbReference>
<comment type="cofactor">
    <cofactor evidence="11">
        <name>NADPH</name>
        <dbReference type="ChEBI" id="CHEBI:57783"/>
    </cofactor>
</comment>
<accession>A0A261F6K6</accession>
<dbReference type="NCBIfam" id="TIGR02151">
    <property type="entry name" value="IPP_isom_2"/>
    <property type="match status" value="1"/>
</dbReference>
<feature type="binding site" evidence="11">
    <location>
        <begin position="289"/>
        <end position="291"/>
    </location>
    <ligand>
        <name>FMN</name>
        <dbReference type="ChEBI" id="CHEBI:58210"/>
    </ligand>
</feature>
<evidence type="ECO:0000259" key="12">
    <source>
        <dbReference type="Pfam" id="PF01070"/>
    </source>
</evidence>
<feature type="binding site" evidence="11">
    <location>
        <position position="225"/>
    </location>
    <ligand>
        <name>FMN</name>
        <dbReference type="ChEBI" id="CHEBI:58210"/>
    </ligand>
</feature>
<comment type="similarity">
    <text evidence="11">Belongs to the IPP isomerase type 2 family.</text>
</comment>
<feature type="binding site" evidence="11">
    <location>
        <begin position="71"/>
        <end position="73"/>
    </location>
    <ligand>
        <name>FMN</name>
        <dbReference type="ChEBI" id="CHEBI:58210"/>
    </ligand>
</feature>
<dbReference type="GO" id="GO:0004452">
    <property type="term" value="F:isopentenyl-diphosphate delta-isomerase activity"/>
    <property type="evidence" value="ECO:0007669"/>
    <property type="project" value="UniProtKB-UniRule"/>
</dbReference>
<keyword evidence="6 11" id="KW-0460">Magnesium</keyword>
<evidence type="ECO:0000256" key="5">
    <source>
        <dbReference type="ARBA" id="ARBA00022723"/>
    </source>
</evidence>
<dbReference type="InterPro" id="IPR000262">
    <property type="entry name" value="FMN-dep_DH"/>
</dbReference>
<reference evidence="13 14" key="1">
    <citation type="journal article" date="2017" name="BMC Genomics">
        <title>Comparative genomic and phylogenomic analyses of the Bifidobacteriaceae family.</title>
        <authorList>
            <person name="Lugli G.A."/>
            <person name="Milani C."/>
            <person name="Turroni F."/>
            <person name="Duranti S."/>
            <person name="Mancabelli L."/>
            <person name="Mangifesta M."/>
            <person name="Ferrario C."/>
            <person name="Modesto M."/>
            <person name="Mattarelli P."/>
            <person name="Jiri K."/>
            <person name="van Sinderen D."/>
            <person name="Ventura M."/>
        </authorList>
    </citation>
    <scope>NUCLEOTIDE SEQUENCE [LARGE SCALE GENOMIC DNA]</scope>
    <source>
        <strain evidence="13 14">DSM 24762</strain>
    </source>
</reference>
<proteinExistence type="inferred from homology"/>
<keyword evidence="14" id="KW-1185">Reference proteome</keyword>
<keyword evidence="9 11" id="KW-0413">Isomerase</keyword>
<feature type="domain" description="FMN-dependent dehydrogenase" evidence="12">
    <location>
        <begin position="189"/>
        <end position="358"/>
    </location>
</feature>
<feature type="binding site" evidence="11">
    <location>
        <position position="101"/>
    </location>
    <ligand>
        <name>FMN</name>
        <dbReference type="ChEBI" id="CHEBI:58210"/>
    </ligand>
</feature>
<evidence type="ECO:0000256" key="8">
    <source>
        <dbReference type="ARBA" id="ARBA00023229"/>
    </source>
</evidence>
<evidence type="ECO:0000313" key="14">
    <source>
        <dbReference type="Proteomes" id="UP000243657"/>
    </source>
</evidence>
<evidence type="ECO:0000256" key="6">
    <source>
        <dbReference type="ARBA" id="ARBA00022842"/>
    </source>
</evidence>
<comment type="cofactor">
    <cofactor evidence="11">
        <name>Mg(2+)</name>
        <dbReference type="ChEBI" id="CHEBI:18420"/>
    </cofactor>
</comment>
<dbReference type="InterPro" id="IPR013785">
    <property type="entry name" value="Aldolase_TIM"/>
</dbReference>
<feature type="binding site" evidence="11">
    <location>
        <begin position="9"/>
        <end position="10"/>
    </location>
    <ligand>
        <name>substrate</name>
    </ligand>
</feature>
<dbReference type="InterPro" id="IPR011179">
    <property type="entry name" value="IPdP_isomerase"/>
</dbReference>
<dbReference type="GO" id="GO:0005737">
    <property type="term" value="C:cytoplasm"/>
    <property type="evidence" value="ECO:0007669"/>
    <property type="project" value="UniProtKB-SubCell"/>
</dbReference>
<keyword evidence="8 11" id="KW-0414">Isoprene biosynthesis</keyword>
<evidence type="ECO:0000256" key="10">
    <source>
        <dbReference type="ARBA" id="ARBA00025810"/>
    </source>
</evidence>
<feature type="binding site" evidence="11">
    <location>
        <position position="195"/>
    </location>
    <ligand>
        <name>FMN</name>
        <dbReference type="ChEBI" id="CHEBI:58210"/>
    </ligand>
</feature>
<name>A0A261F6K6_9BIFI</name>
<protein>
    <recommendedName>
        <fullName evidence="11">Isopentenyl-diphosphate delta-isomerase</fullName>
        <shortName evidence="11">IPP isomerase</shortName>
        <ecNumber evidence="11">5.3.3.2</ecNumber>
    </recommendedName>
    <alternativeName>
        <fullName evidence="11">Isopentenyl diphosphate:dimethylallyl diphosphate isomerase</fullName>
    </alternativeName>
    <alternativeName>
        <fullName evidence="11">Isopentenyl pyrophosphate isomerase</fullName>
    </alternativeName>
    <alternativeName>
        <fullName evidence="11">Type 2 isopentenyl diphosphate isomerase</fullName>
        <shortName evidence="11">IDI-2</shortName>
    </alternativeName>
</protein>
<dbReference type="Pfam" id="PF01070">
    <property type="entry name" value="FMN_dh"/>
    <property type="match status" value="1"/>
</dbReference>
<dbReference type="GO" id="GO:0000287">
    <property type="term" value="F:magnesium ion binding"/>
    <property type="evidence" value="ECO:0007669"/>
    <property type="project" value="UniProtKB-UniRule"/>
</dbReference>
<comment type="catalytic activity">
    <reaction evidence="11">
        <text>isopentenyl diphosphate = dimethylallyl diphosphate</text>
        <dbReference type="Rhea" id="RHEA:23284"/>
        <dbReference type="ChEBI" id="CHEBI:57623"/>
        <dbReference type="ChEBI" id="CHEBI:128769"/>
        <dbReference type="EC" id="5.3.3.2"/>
    </reaction>
</comment>
<evidence type="ECO:0000256" key="3">
    <source>
        <dbReference type="ARBA" id="ARBA00022630"/>
    </source>
</evidence>
<keyword evidence="4 11" id="KW-0288">FMN</keyword>
<dbReference type="AlphaFoldDB" id="A0A261F6K6"/>
<sequence>MYDSHISSRKDDHVRLAQQYYEQNALNPRTHAEIDAMQFIPNALPEVSRADVSRETSFAGLALERPYFINAMTGGTPRANEINRRLARVAQETHSPMALGSMSIAVKNPDTRAAYAQLASDFPDVRFLANLGAEHTLESARFVVDLVGAKALQIHLNAAQEIVMPEGEKDFRGWTEHIRTVTEGLGADGVPVIVKEVGFGMSAETVAQLVDAGVHTVDVAGRGGTNFVQIENARNAEQDFSYLEDWGLSTLRSLLEAMHVREEREELRAHEERAEGLGGTHLDIIASGGVRGPLDIVKYVALGADAVGLSAAFLQAVTASEDADEAVAGAVALVRAWDEHVTNLLTILGVRSLPQLRARAPYVLPESVHAYVRQRFA</sequence>
<dbReference type="Proteomes" id="UP000243657">
    <property type="component" value="Unassembled WGS sequence"/>
</dbReference>
<organism evidence="13 14">
    <name type="scientific">Alloscardovia macacae</name>
    <dbReference type="NCBI Taxonomy" id="1160091"/>
    <lineage>
        <taxon>Bacteria</taxon>
        <taxon>Bacillati</taxon>
        <taxon>Actinomycetota</taxon>
        <taxon>Actinomycetes</taxon>
        <taxon>Bifidobacteriales</taxon>
        <taxon>Bifidobacteriaceae</taxon>
        <taxon>Alloscardovia</taxon>
    </lineage>
</organism>
<dbReference type="CDD" id="cd02811">
    <property type="entry name" value="IDI-2_FMN"/>
    <property type="match status" value="1"/>
</dbReference>
<dbReference type="PANTHER" id="PTHR43665:SF1">
    <property type="entry name" value="ISOPENTENYL-DIPHOSPHATE DELTA-ISOMERASE"/>
    <property type="match status" value="1"/>
</dbReference>
<dbReference type="EC" id="5.3.3.2" evidence="11"/>
<evidence type="ECO:0000256" key="4">
    <source>
        <dbReference type="ARBA" id="ARBA00022643"/>
    </source>
</evidence>
<feature type="binding site" evidence="11">
    <location>
        <begin position="310"/>
        <end position="311"/>
    </location>
    <ligand>
        <name>FMN</name>
        <dbReference type="ChEBI" id="CHEBI:58210"/>
    </ligand>
</feature>
<comment type="caution">
    <text evidence="13">The sequence shown here is derived from an EMBL/GenBank/DDBJ whole genome shotgun (WGS) entry which is preliminary data.</text>
</comment>
<evidence type="ECO:0000313" key="13">
    <source>
        <dbReference type="EMBL" id="OZG54767.1"/>
    </source>
</evidence>
<gene>
    <name evidence="11" type="primary">fni</name>
    <name evidence="13" type="ORF">ALMA_0092</name>
</gene>